<dbReference type="AlphaFoldDB" id="A0A392TFL5"/>
<dbReference type="Proteomes" id="UP000265520">
    <property type="component" value="Unassembled WGS sequence"/>
</dbReference>
<keyword evidence="2" id="KW-1185">Reference proteome</keyword>
<organism evidence="1 2">
    <name type="scientific">Trifolium medium</name>
    <dbReference type="NCBI Taxonomy" id="97028"/>
    <lineage>
        <taxon>Eukaryota</taxon>
        <taxon>Viridiplantae</taxon>
        <taxon>Streptophyta</taxon>
        <taxon>Embryophyta</taxon>
        <taxon>Tracheophyta</taxon>
        <taxon>Spermatophyta</taxon>
        <taxon>Magnoliopsida</taxon>
        <taxon>eudicotyledons</taxon>
        <taxon>Gunneridae</taxon>
        <taxon>Pentapetalae</taxon>
        <taxon>rosids</taxon>
        <taxon>fabids</taxon>
        <taxon>Fabales</taxon>
        <taxon>Fabaceae</taxon>
        <taxon>Papilionoideae</taxon>
        <taxon>50 kb inversion clade</taxon>
        <taxon>NPAAA clade</taxon>
        <taxon>Hologalegina</taxon>
        <taxon>IRL clade</taxon>
        <taxon>Trifolieae</taxon>
        <taxon>Trifolium</taxon>
    </lineage>
</organism>
<feature type="non-terminal residue" evidence="1">
    <location>
        <position position="1"/>
    </location>
</feature>
<dbReference type="EMBL" id="LXQA010555551">
    <property type="protein sequence ID" value="MCI59010.1"/>
    <property type="molecule type" value="Genomic_DNA"/>
</dbReference>
<evidence type="ECO:0000313" key="2">
    <source>
        <dbReference type="Proteomes" id="UP000265520"/>
    </source>
</evidence>
<evidence type="ECO:0000313" key="1">
    <source>
        <dbReference type="EMBL" id="MCI59010.1"/>
    </source>
</evidence>
<proteinExistence type="predicted"/>
<reference evidence="1 2" key="1">
    <citation type="journal article" date="2018" name="Front. Plant Sci.">
        <title>Red Clover (Trifolium pratense) and Zigzag Clover (T. medium) - A Picture of Genomic Similarities and Differences.</title>
        <authorList>
            <person name="Dluhosova J."/>
            <person name="Istvanek J."/>
            <person name="Nedelnik J."/>
            <person name="Repkova J."/>
        </authorList>
    </citation>
    <scope>NUCLEOTIDE SEQUENCE [LARGE SCALE GENOMIC DNA]</scope>
    <source>
        <strain evidence="2">cv. 10/8</strain>
        <tissue evidence="1">Leaf</tissue>
    </source>
</reference>
<name>A0A392TFL5_9FABA</name>
<comment type="caution">
    <text evidence="1">The sequence shown here is derived from an EMBL/GenBank/DDBJ whole genome shotgun (WGS) entry which is preliminary data.</text>
</comment>
<accession>A0A392TFL5</accession>
<protein>
    <submittedName>
        <fullName evidence="1">Uncharacterized protein</fullName>
    </submittedName>
</protein>
<sequence length="50" mass="5822">ERQIARPTKRIGKIFGKFMLLLKPNIYYGGYANGVYLLVSGYKNDVYRVH</sequence>